<evidence type="ECO:0000256" key="5">
    <source>
        <dbReference type="ARBA" id="ARBA00023125"/>
    </source>
</evidence>
<keyword evidence="6" id="KW-0804">Transcription</keyword>
<name>A0A7V8SZJ8_9BACT</name>
<dbReference type="InterPro" id="IPR003444">
    <property type="entry name" value="MraZ"/>
</dbReference>
<comment type="caution">
    <text evidence="9">The sequence shown here is derived from an EMBL/GenBank/DDBJ whole genome shotgun (WGS) entry which is preliminary data.</text>
</comment>
<keyword evidence="5 7" id="KW-0238">DNA-binding</keyword>
<keyword evidence="2" id="KW-0963">Cytoplasm</keyword>
<keyword evidence="10" id="KW-1185">Reference proteome</keyword>
<evidence type="ECO:0000256" key="6">
    <source>
        <dbReference type="ARBA" id="ARBA00023163"/>
    </source>
</evidence>
<dbReference type="CDD" id="cd16320">
    <property type="entry name" value="MraZ_N"/>
    <property type="match status" value="1"/>
</dbReference>
<evidence type="ECO:0000259" key="8">
    <source>
        <dbReference type="PROSITE" id="PS51740"/>
    </source>
</evidence>
<proteinExistence type="inferred from homology"/>
<evidence type="ECO:0000256" key="2">
    <source>
        <dbReference type="ARBA" id="ARBA00022490"/>
    </source>
</evidence>
<protein>
    <recommendedName>
        <fullName evidence="1">Transcriptional regulator MraZ</fullName>
    </recommendedName>
</protein>
<evidence type="ECO:0000256" key="7">
    <source>
        <dbReference type="PROSITE-ProRule" id="PRU01076"/>
    </source>
</evidence>
<feature type="non-terminal residue" evidence="9">
    <location>
        <position position="1"/>
    </location>
</feature>
<dbReference type="AlphaFoldDB" id="A0A7V8SZJ8"/>
<organism evidence="9 10">
    <name type="scientific">Candidatus Acidiferrum panamense</name>
    <dbReference type="NCBI Taxonomy" id="2741543"/>
    <lineage>
        <taxon>Bacteria</taxon>
        <taxon>Pseudomonadati</taxon>
        <taxon>Acidobacteriota</taxon>
        <taxon>Terriglobia</taxon>
        <taxon>Candidatus Acidiferrales</taxon>
        <taxon>Candidatus Acidiferrum</taxon>
    </lineage>
</organism>
<dbReference type="EMBL" id="JACDQQ010002544">
    <property type="protein sequence ID" value="MBA0088530.1"/>
    <property type="molecule type" value="Genomic_DNA"/>
</dbReference>
<evidence type="ECO:0000256" key="1">
    <source>
        <dbReference type="ARBA" id="ARBA00013860"/>
    </source>
</evidence>
<dbReference type="InterPro" id="IPR035642">
    <property type="entry name" value="MraZ_N"/>
</dbReference>
<feature type="domain" description="SpoVT-AbrB" evidence="8">
    <location>
        <begin position="1"/>
        <end position="39"/>
    </location>
</feature>
<gene>
    <name evidence="9" type="ORF">HRJ53_26385</name>
</gene>
<evidence type="ECO:0000313" key="9">
    <source>
        <dbReference type="EMBL" id="MBA0088530.1"/>
    </source>
</evidence>
<dbReference type="Gene3D" id="3.40.1550.20">
    <property type="entry name" value="Transcriptional regulator MraZ domain"/>
    <property type="match status" value="1"/>
</dbReference>
<dbReference type="InterPro" id="IPR035644">
    <property type="entry name" value="MraZ_C"/>
</dbReference>
<dbReference type="Proteomes" id="UP000567293">
    <property type="component" value="Unassembled WGS sequence"/>
</dbReference>
<dbReference type="GO" id="GO:0003700">
    <property type="term" value="F:DNA-binding transcription factor activity"/>
    <property type="evidence" value="ECO:0007669"/>
    <property type="project" value="InterPro"/>
</dbReference>
<dbReference type="SUPFAM" id="SSF89447">
    <property type="entry name" value="AbrB/MazE/MraZ-like"/>
    <property type="match status" value="1"/>
</dbReference>
<dbReference type="Pfam" id="PF02381">
    <property type="entry name" value="MraZ"/>
    <property type="match status" value="2"/>
</dbReference>
<dbReference type="InterPro" id="IPR038619">
    <property type="entry name" value="MraZ_sf"/>
</dbReference>
<dbReference type="InterPro" id="IPR037914">
    <property type="entry name" value="SpoVT-AbrB_sf"/>
</dbReference>
<dbReference type="InterPro" id="IPR020603">
    <property type="entry name" value="MraZ_dom"/>
</dbReference>
<evidence type="ECO:0000256" key="3">
    <source>
        <dbReference type="ARBA" id="ARBA00022737"/>
    </source>
</evidence>
<dbReference type="CDD" id="cd16321">
    <property type="entry name" value="MraZ_C"/>
    <property type="match status" value="1"/>
</dbReference>
<dbReference type="PANTHER" id="PTHR34701">
    <property type="entry name" value="TRANSCRIPTIONAL REGULATOR MRAZ"/>
    <property type="match status" value="1"/>
</dbReference>
<dbReference type="PANTHER" id="PTHR34701:SF1">
    <property type="entry name" value="TRANSCRIPTIONAL REGULATOR MRAZ"/>
    <property type="match status" value="1"/>
</dbReference>
<evidence type="ECO:0000313" key="10">
    <source>
        <dbReference type="Proteomes" id="UP000567293"/>
    </source>
</evidence>
<keyword evidence="4" id="KW-0805">Transcription regulation</keyword>
<dbReference type="InterPro" id="IPR007159">
    <property type="entry name" value="SpoVT-AbrB_dom"/>
</dbReference>
<sequence length="134" mass="15437">EKGRLKIPAVFLEQLKEFGDQFYITSTTGETARIYPMQVWSEIEDKLAKMPSTNRAKRKFLMRTSYYGQTVELDGQGRLLLPTVLRESAETKGDVDVLGNLDYLEVMNHTRMLDQLKKEPYTDEDDKALEDLGI</sequence>
<dbReference type="HAMAP" id="MF_01008">
    <property type="entry name" value="MraZ"/>
    <property type="match status" value="1"/>
</dbReference>
<dbReference type="PROSITE" id="PS51740">
    <property type="entry name" value="SPOVT_ABRB"/>
    <property type="match status" value="1"/>
</dbReference>
<dbReference type="GO" id="GO:2000143">
    <property type="term" value="P:negative regulation of DNA-templated transcription initiation"/>
    <property type="evidence" value="ECO:0007669"/>
    <property type="project" value="TreeGrafter"/>
</dbReference>
<evidence type="ECO:0000256" key="4">
    <source>
        <dbReference type="ARBA" id="ARBA00023015"/>
    </source>
</evidence>
<dbReference type="GO" id="GO:0000976">
    <property type="term" value="F:transcription cis-regulatory region binding"/>
    <property type="evidence" value="ECO:0007669"/>
    <property type="project" value="TreeGrafter"/>
</dbReference>
<keyword evidence="3" id="KW-0677">Repeat</keyword>
<accession>A0A7V8SZJ8</accession>
<reference evidence="9" key="1">
    <citation type="submission" date="2020-06" db="EMBL/GenBank/DDBJ databases">
        <title>Legume-microbial interactions unlock mineral nutrients during tropical forest succession.</title>
        <authorList>
            <person name="Epihov D.Z."/>
        </authorList>
    </citation>
    <scope>NUCLEOTIDE SEQUENCE [LARGE SCALE GENOMIC DNA]</scope>
    <source>
        <strain evidence="9">Pan2503</strain>
    </source>
</reference>